<evidence type="ECO:0000256" key="7">
    <source>
        <dbReference type="ARBA" id="ARBA00023172"/>
    </source>
</evidence>
<protein>
    <recommendedName>
        <fullName evidence="9">Tyrosine recombinase XerC</fullName>
    </recommendedName>
</protein>
<dbReference type="GO" id="GO:0009037">
    <property type="term" value="F:tyrosine-based site-specific recombinase activity"/>
    <property type="evidence" value="ECO:0007669"/>
    <property type="project" value="UniProtKB-UniRule"/>
</dbReference>
<dbReference type="InterPro" id="IPR011010">
    <property type="entry name" value="DNA_brk_join_enz"/>
</dbReference>
<evidence type="ECO:0000256" key="6">
    <source>
        <dbReference type="ARBA" id="ARBA00023125"/>
    </source>
</evidence>
<comment type="subcellular location">
    <subcellularLocation>
        <location evidence="1 9">Cytoplasm</location>
    </subcellularLocation>
</comment>
<sequence length="298" mass="33701">MQAFLHNLEVERNLSPHSCRAYRRDVGAFCLFLQQQLPGRPLDAQLAAVDKALVRRWLGQLGRRNKKVTLARKQSALRTFFTFLVRRGLLEQHPLHSMERPRLERPLPRLLDVDAVFCLLDGMVPEDWLRWRDRALFELLYSCGLRVSELVALDEDDLRADQGLVCVRQGKGGKQRIVPVGQAALRALQVYLQHCPPQKRVGVALFVNQRGQRLSVRTVQRNLKAALARAGLPTDVSPHGLRHSFATHLLDGGADLRAIQELLGHASLATTQRYTQVSGARLAEEYDRTHPRSKKPSA</sequence>
<dbReference type="OrthoDB" id="9801717at2"/>
<comment type="similarity">
    <text evidence="9">Belongs to the 'phage' integrase family. XerC subfamily.</text>
</comment>
<dbReference type="GO" id="GO:0006313">
    <property type="term" value="P:DNA transposition"/>
    <property type="evidence" value="ECO:0007669"/>
    <property type="project" value="UniProtKB-UniRule"/>
</dbReference>
<dbReference type="Gene3D" id="1.10.443.10">
    <property type="entry name" value="Intergrase catalytic core"/>
    <property type="match status" value="1"/>
</dbReference>
<feature type="active site" evidence="9">
    <location>
        <position position="171"/>
    </location>
</feature>
<dbReference type="GO" id="GO:0005737">
    <property type="term" value="C:cytoplasm"/>
    <property type="evidence" value="ECO:0007669"/>
    <property type="project" value="UniProtKB-SubCell"/>
</dbReference>
<keyword evidence="4 9" id="KW-0159">Chromosome partition</keyword>
<dbReference type="CDD" id="cd00798">
    <property type="entry name" value="INT_XerDC_C"/>
    <property type="match status" value="1"/>
</dbReference>
<dbReference type="SUPFAM" id="SSF47823">
    <property type="entry name" value="lambda integrase-like, N-terminal domain"/>
    <property type="match status" value="1"/>
</dbReference>
<name>A0A1G6Z4M3_9BACT</name>
<keyword evidence="7 9" id="KW-0233">DNA recombination</keyword>
<evidence type="ECO:0000256" key="5">
    <source>
        <dbReference type="ARBA" id="ARBA00022908"/>
    </source>
</evidence>
<keyword evidence="8 9" id="KW-0131">Cell cycle</keyword>
<evidence type="ECO:0000256" key="8">
    <source>
        <dbReference type="ARBA" id="ARBA00023306"/>
    </source>
</evidence>
<proteinExistence type="inferred from homology"/>
<dbReference type="AlphaFoldDB" id="A0A1G6Z4M3"/>
<dbReference type="InterPro" id="IPR010998">
    <property type="entry name" value="Integrase_recombinase_N"/>
</dbReference>
<dbReference type="SUPFAM" id="SSF56349">
    <property type="entry name" value="DNA breaking-rejoining enzymes"/>
    <property type="match status" value="1"/>
</dbReference>
<evidence type="ECO:0000256" key="1">
    <source>
        <dbReference type="ARBA" id="ARBA00004496"/>
    </source>
</evidence>
<accession>A0A1G6Z4M3</accession>
<dbReference type="InterPro" id="IPR002104">
    <property type="entry name" value="Integrase_catalytic"/>
</dbReference>
<dbReference type="Pfam" id="PF02899">
    <property type="entry name" value="Phage_int_SAM_1"/>
    <property type="match status" value="1"/>
</dbReference>
<comment type="subunit">
    <text evidence="9">Forms a cyclic heterotetrameric complex composed of two molecules of XerC and two molecules of XerD.</text>
</comment>
<gene>
    <name evidence="9" type="primary">xerC</name>
    <name evidence="12" type="ORF">SAMN05661003_102284</name>
</gene>
<evidence type="ECO:0000256" key="2">
    <source>
        <dbReference type="ARBA" id="ARBA00022490"/>
    </source>
</evidence>
<keyword evidence="2 9" id="KW-0963">Cytoplasm</keyword>
<evidence type="ECO:0000256" key="4">
    <source>
        <dbReference type="ARBA" id="ARBA00022829"/>
    </source>
</evidence>
<dbReference type="InterPro" id="IPR013762">
    <property type="entry name" value="Integrase-like_cat_sf"/>
</dbReference>
<dbReference type="GO" id="GO:0007059">
    <property type="term" value="P:chromosome segregation"/>
    <property type="evidence" value="ECO:0007669"/>
    <property type="project" value="UniProtKB-UniRule"/>
</dbReference>
<dbReference type="InterPro" id="IPR044068">
    <property type="entry name" value="CB"/>
</dbReference>
<dbReference type="PANTHER" id="PTHR30349:SF77">
    <property type="entry name" value="TYROSINE RECOMBINASE XERC"/>
    <property type="match status" value="1"/>
</dbReference>
<dbReference type="InterPro" id="IPR050090">
    <property type="entry name" value="Tyrosine_recombinase_XerCD"/>
</dbReference>
<feature type="active site" evidence="9">
    <location>
        <position position="146"/>
    </location>
</feature>
<evidence type="ECO:0000256" key="9">
    <source>
        <dbReference type="HAMAP-Rule" id="MF_01808"/>
    </source>
</evidence>
<comment type="function">
    <text evidence="9">Site-specific tyrosine recombinase, which acts by catalyzing the cutting and rejoining of the recombining DNA molecules. The XerC-XerD complex is essential to convert dimers of the bacterial chromosome into monomers to permit their segregation at cell division. It also contributes to the segregational stability of plasmids.</text>
</comment>
<evidence type="ECO:0000256" key="3">
    <source>
        <dbReference type="ARBA" id="ARBA00022618"/>
    </source>
</evidence>
<dbReference type="STRING" id="57664.SAMN05661003_102284"/>
<feature type="active site" description="O-(3'-phospho-DNA)-tyrosine intermediate" evidence="9">
    <location>
        <position position="274"/>
    </location>
</feature>
<feature type="active site" evidence="9">
    <location>
        <position position="242"/>
    </location>
</feature>
<evidence type="ECO:0000259" key="10">
    <source>
        <dbReference type="PROSITE" id="PS51898"/>
    </source>
</evidence>
<keyword evidence="6 9" id="KW-0238">DNA-binding</keyword>
<dbReference type="GO" id="GO:0051301">
    <property type="term" value="P:cell division"/>
    <property type="evidence" value="ECO:0007669"/>
    <property type="project" value="UniProtKB-KW"/>
</dbReference>
<keyword evidence="5 9" id="KW-0229">DNA integration</keyword>
<organism evidence="12 13">
    <name type="scientific">Desulfuromonas thiophila</name>
    <dbReference type="NCBI Taxonomy" id="57664"/>
    <lineage>
        <taxon>Bacteria</taxon>
        <taxon>Pseudomonadati</taxon>
        <taxon>Thermodesulfobacteriota</taxon>
        <taxon>Desulfuromonadia</taxon>
        <taxon>Desulfuromonadales</taxon>
        <taxon>Desulfuromonadaceae</taxon>
        <taxon>Desulfuromonas</taxon>
    </lineage>
</organism>
<dbReference type="GO" id="GO:0003677">
    <property type="term" value="F:DNA binding"/>
    <property type="evidence" value="ECO:0007669"/>
    <property type="project" value="UniProtKB-UniRule"/>
</dbReference>
<feature type="domain" description="Tyr recombinase" evidence="10">
    <location>
        <begin position="106"/>
        <end position="287"/>
    </location>
</feature>
<dbReference type="PANTHER" id="PTHR30349">
    <property type="entry name" value="PHAGE INTEGRASE-RELATED"/>
    <property type="match status" value="1"/>
</dbReference>
<dbReference type="PROSITE" id="PS51898">
    <property type="entry name" value="TYR_RECOMBINASE"/>
    <property type="match status" value="1"/>
</dbReference>
<keyword evidence="3 9" id="KW-0132">Cell division</keyword>
<dbReference type="HAMAP" id="MF_01808">
    <property type="entry name" value="Recomb_XerC_XerD"/>
    <property type="match status" value="1"/>
</dbReference>
<dbReference type="Proteomes" id="UP000243205">
    <property type="component" value="Unassembled WGS sequence"/>
</dbReference>
<dbReference type="NCBIfam" id="NF001399">
    <property type="entry name" value="PRK00283.1"/>
    <property type="match status" value="1"/>
</dbReference>
<feature type="domain" description="Core-binding (CB)" evidence="11">
    <location>
        <begin position="1"/>
        <end position="85"/>
    </location>
</feature>
<dbReference type="InterPro" id="IPR023009">
    <property type="entry name" value="Tyrosine_recombinase_XerC/XerD"/>
</dbReference>
<evidence type="ECO:0000313" key="13">
    <source>
        <dbReference type="Proteomes" id="UP000243205"/>
    </source>
</evidence>
<evidence type="ECO:0000259" key="11">
    <source>
        <dbReference type="PROSITE" id="PS51900"/>
    </source>
</evidence>
<reference evidence="13" key="1">
    <citation type="submission" date="2016-10" db="EMBL/GenBank/DDBJ databases">
        <authorList>
            <person name="Varghese N."/>
            <person name="Submissions S."/>
        </authorList>
    </citation>
    <scope>NUCLEOTIDE SEQUENCE [LARGE SCALE GENOMIC DNA]</scope>
    <source>
        <strain evidence="13">DSM 8987</strain>
    </source>
</reference>
<dbReference type="Pfam" id="PF00589">
    <property type="entry name" value="Phage_integrase"/>
    <property type="match status" value="1"/>
</dbReference>
<keyword evidence="13" id="KW-1185">Reference proteome</keyword>
<dbReference type="EMBL" id="FNAQ01000002">
    <property type="protein sequence ID" value="SDD97233.1"/>
    <property type="molecule type" value="Genomic_DNA"/>
</dbReference>
<feature type="active site" evidence="9">
    <location>
        <position position="239"/>
    </location>
</feature>
<dbReference type="InterPro" id="IPR004107">
    <property type="entry name" value="Integrase_SAM-like_N"/>
</dbReference>
<dbReference type="PROSITE" id="PS51900">
    <property type="entry name" value="CB"/>
    <property type="match status" value="1"/>
</dbReference>
<evidence type="ECO:0000313" key="12">
    <source>
        <dbReference type="EMBL" id="SDD97233.1"/>
    </source>
</evidence>
<feature type="active site" evidence="9">
    <location>
        <position position="265"/>
    </location>
</feature>
<dbReference type="Gene3D" id="1.10.150.130">
    <property type="match status" value="1"/>
</dbReference>